<dbReference type="SMART" id="SM00032">
    <property type="entry name" value="CCP"/>
    <property type="match status" value="30"/>
</dbReference>
<feature type="disulfide bond" evidence="7">
    <location>
        <begin position="1631"/>
        <end position="1658"/>
    </location>
</feature>
<feature type="domain" description="Sushi" evidence="8">
    <location>
        <begin position="200"/>
        <end position="257"/>
    </location>
</feature>
<feature type="disulfide bond" evidence="7">
    <location>
        <begin position="1373"/>
        <end position="1400"/>
    </location>
</feature>
<sequence>MCVTKCDPLTGCRAEEKCLCDGDCGYSCVKRDLSCGRPPRVSNARPQYPATNFSSVVTYVCNEGHTLSGAAKRTCRANGRWDGVGPNCLKMCSLPTIPFSTYIAKPVNYTRKYRTGERITLACKKGFKKKPGGNPVRICISGLWTRFPFQCEGTHACKRTIRAPRTKCTQECSPQSGCDSDKYKCLCDGSCGFSCVEIGMSCGNPPSISNGNLVYNDTSYNSTAHYSCNEGYNLNTAPVKRCTAKKRWEGLTPRCLQDCKPPTIPRNANISNPSKKYHSGYKVTFKCNEGYNQEGMATQMCFLGSWTVLPFKCTEGGCGDPGTPENGRKLGVTYSVNSKVYFDCDLGYELEGSADRKCQLNGTWTGIQPDCKVVNCGFPPRPKNGTFIGNETTFRSELEFRCDEGFELQGSARRMCTTDKSWTGKDVTCNAVDCGSLDPPKNGSLIVKETTYPNHAEIRCDEGFTLLGPRRRTCQANGTWSGNITECKAVDCGALSVPTNGSSIGTETTFPNKIRFRCDTGFDLVGSYVRMCMADKSWSGVKTVCKAVDCGKLPHPTNGSVIGKETTFPNEVEISCDKGFILRGSHRRKCKADRNWSGDTTVSINCGKPTLPDHGSVSGVSTRYPHSITFTCIIGYEIYGSVVRRCQANGTWSGNKTTCKPVDCGLLQRPNNGTKVGNKTTFLNEVSFFCNKGFYMLGSSKRTCQADKQWSGVKTFCRAVDCGSLIVPKNGSKLGQETTYPNFIKFSCDEGFILLGSTVRTCLANGSWSGMQTLCQAKDCGPIQTPRNGTKHGSQTTYLNKILFTCDNGFNLIGSNERQCTSDGVWSGAETLCEAKDCGPIRTPINGTKHGTKTTYPSRVTVTCNSGFHLRGSSEQECMSDGVWSGVEAYCEAKDCGSLEIPTNGSLVGLTLTTFPNSLTFACDDGFELKGSVVRYCQANALWSGNKTFCQAKDCGPIESPTNGSLFFGERTTYPHIVLFSCDKGFLLKGSNLRRCTSEGVWSGMPASCEARDCGPLPFLLNGTAIGQRTVYPNEIIFNCDAGFNLVGSRIRRCQSTGIWSGKQTSCQGSNFSMIHSNINYYIFNLSSPQRTPFSTIHTSQCYSIQLESNSSNLVQNIPSSLTPRSSNKSLAIGSSYQSSLTPRSTTNVFWSVALIRAIKSPINQQISSYQSPFTPRSTNKCLAIGSSYQSSLTPQSTNKSLPIGSSYQSSLTPRSTNKCLVIELIDYPIDQLMSCDRSLTPRSTDKCLVISSSYQSPFTTRSTHKCLVISSPYQNPLTSRSTNKCLAIGNSYQRPLILQWTNKFHVFGSTYQSLSELIDYPFDQQILHLARKHTQIFALDIFSLDCGHIKTLQNGSKFGEETTYPHFTRFSCDEGFILLGSSVRYCLSTGIWSGQQALCQAKDCGPLALPLNGSSFGRDTTFPNVISFYCDVGFIMIGTQTRKCQANGKWSGNETTCRAIFCYQMFLLLKVTVHSSQFFILIFPAVECGSLAMPTNGSTYGELTTYPNKVYFNCDEGFVLQGSSVRVCMANGSWSGTETLCEAINCGELAVPQNGTLQGSATTFPNRVDFSCDEGFVLEGSDFRRCQANGTWSGGNTYCRAKDCGKLPFPMNGSVFGSQTTFPNKLQFSCDNGFDLIGSTVRRCEADGMWSGQQTACQAVDCGPLPLLLNGTYLGNLTTYPNEVLSFCDEGFLLRGSARRFCQANRTWSGIQTTCAAVDCGPLPVLINGSSYGSLTYFPNSIQFSCDSGFLLRGSSGRSCLPTGLWSGSNTTCEAIDCGTLAVPMNGSFKGTRTYFPNVLQFSCDEGFILGGATERQCLADGSWSGNDTSCKAVDCGPLPVPRNGSSHGDMTVYPNSVWFSCDAGFFLKGSSRRICQANGTWSGSLANCNPVECGQVAAPANGSVRGNYTTFPNKLHFYCDDGFILSGSFMRRCTETGTWSGEQTVCIARDCGLLRTLQNGSMLGTETTFPNVVTFTCDEGFLMDGPNRRRCQNDGTWSGNETICAAIDCGQLKSPTNGSLHGERTVFPESLRFSCDIGFVMGGSPVRQCQPNGTWSGTETTCSAIDCGRLPTPLNGSVYGDKTTYPNIWYFSCDEGFTQHGSTERRCQPNGTWSGKSTFCQGSLHLCVKLNYAFFLSLLID</sequence>
<feature type="domain" description="Sushi" evidence="8">
    <location>
        <begin position="1012"/>
        <end position="1069"/>
    </location>
</feature>
<comment type="caution">
    <text evidence="7">Lacks conserved residue(s) required for the propagation of feature annotation.</text>
</comment>
<feature type="disulfide bond" evidence="7">
    <location>
        <begin position="2037"/>
        <end position="2064"/>
    </location>
</feature>
<dbReference type="InterPro" id="IPR035976">
    <property type="entry name" value="Sushi/SCR/CCP_sf"/>
</dbReference>
<gene>
    <name evidence="9" type="ORF">PMEA_00022038</name>
</gene>
<keyword evidence="3" id="KW-0677">Repeat</keyword>
<feature type="domain" description="Sushi" evidence="8">
    <location>
        <begin position="1545"/>
        <end position="1602"/>
    </location>
</feature>
<dbReference type="PANTHER" id="PTHR45656">
    <property type="entry name" value="PROTEIN CBR-CLEC-78"/>
    <property type="match status" value="1"/>
</dbReference>
<feature type="domain" description="Sushi" evidence="8">
    <location>
        <begin position="33"/>
        <end position="90"/>
    </location>
</feature>
<dbReference type="SUPFAM" id="SSF57535">
    <property type="entry name" value="Complement control module/SCR domain"/>
    <property type="match status" value="30"/>
</dbReference>
<keyword evidence="10" id="KW-1185">Reference proteome</keyword>
<evidence type="ECO:0000256" key="1">
    <source>
        <dbReference type="ARBA" id="ARBA00004370"/>
    </source>
</evidence>
<keyword evidence="4" id="KW-0472">Membrane</keyword>
<feature type="domain" description="Sushi" evidence="8">
    <location>
        <begin position="1487"/>
        <end position="1544"/>
    </location>
</feature>
<accession>A0AAU9VWC4</accession>
<feature type="domain" description="Sushi" evidence="8">
    <location>
        <begin position="604"/>
        <end position="661"/>
    </location>
</feature>
<name>A0AAU9VWC4_9CNID</name>
<evidence type="ECO:0000256" key="2">
    <source>
        <dbReference type="ARBA" id="ARBA00022729"/>
    </source>
</evidence>
<feature type="disulfide bond" evidence="7">
    <location>
        <begin position="1431"/>
        <end position="1458"/>
    </location>
</feature>
<feature type="disulfide bond" evidence="7">
    <location>
        <begin position="806"/>
        <end position="833"/>
    </location>
</feature>
<keyword evidence="7" id="KW-0768">Sushi</keyword>
<feature type="disulfide bond" evidence="7">
    <location>
        <begin position="402"/>
        <end position="429"/>
    </location>
</feature>
<evidence type="ECO:0000256" key="7">
    <source>
        <dbReference type="PROSITE-ProRule" id="PRU00302"/>
    </source>
</evidence>
<evidence type="ECO:0000256" key="3">
    <source>
        <dbReference type="ARBA" id="ARBA00022737"/>
    </source>
</evidence>
<feature type="domain" description="Sushi" evidence="8">
    <location>
        <begin position="1403"/>
        <end position="1460"/>
    </location>
</feature>
<organism evidence="9 10">
    <name type="scientific">Pocillopora meandrina</name>
    <dbReference type="NCBI Taxonomy" id="46732"/>
    <lineage>
        <taxon>Eukaryota</taxon>
        <taxon>Metazoa</taxon>
        <taxon>Cnidaria</taxon>
        <taxon>Anthozoa</taxon>
        <taxon>Hexacorallia</taxon>
        <taxon>Scleractinia</taxon>
        <taxon>Astrocoeniina</taxon>
        <taxon>Pocilloporidae</taxon>
        <taxon>Pocillopora</taxon>
    </lineage>
</organism>
<feature type="disulfide bond" evidence="7">
    <location>
        <begin position="1515"/>
        <end position="1542"/>
    </location>
</feature>
<feature type="disulfide bond" evidence="7">
    <location>
        <begin position="1689"/>
        <end position="1716"/>
    </location>
</feature>
<feature type="domain" description="Sushi" evidence="8">
    <location>
        <begin position="432"/>
        <end position="489"/>
    </location>
</feature>
<dbReference type="CDD" id="cd00033">
    <property type="entry name" value="CCP"/>
    <property type="match status" value="29"/>
</dbReference>
<dbReference type="Gene3D" id="2.10.70.10">
    <property type="entry name" value="Complement Module, domain 1"/>
    <property type="match status" value="30"/>
</dbReference>
<feature type="domain" description="Sushi" evidence="8">
    <location>
        <begin position="316"/>
        <end position="373"/>
    </location>
</feature>
<feature type="domain" description="Sushi" evidence="8">
    <location>
        <begin position="720"/>
        <end position="777"/>
    </location>
</feature>
<feature type="disulfide bond" evidence="7">
    <location>
        <begin position="2095"/>
        <end position="2122"/>
    </location>
</feature>
<feature type="disulfide bond" evidence="7">
    <location>
        <begin position="1921"/>
        <end position="1948"/>
    </location>
</feature>
<proteinExistence type="predicted"/>
<feature type="domain" description="Sushi" evidence="8">
    <location>
        <begin position="1661"/>
        <end position="1718"/>
    </location>
</feature>
<comment type="subcellular location">
    <subcellularLocation>
        <location evidence="1">Membrane</location>
    </subcellularLocation>
</comment>
<feature type="disulfide bond" evidence="7">
    <location>
        <begin position="1979"/>
        <end position="2006"/>
    </location>
</feature>
<dbReference type="PANTHER" id="PTHR45656:SF4">
    <property type="entry name" value="PROTEIN CBR-CLEC-78"/>
    <property type="match status" value="1"/>
</dbReference>
<evidence type="ECO:0000256" key="4">
    <source>
        <dbReference type="ARBA" id="ARBA00023136"/>
    </source>
</evidence>
<evidence type="ECO:0000313" key="10">
    <source>
        <dbReference type="Proteomes" id="UP001159428"/>
    </source>
</evidence>
<feature type="disulfide bond" evidence="7">
    <location>
        <begin position="748"/>
        <end position="775"/>
    </location>
</feature>
<dbReference type="InterPro" id="IPR051277">
    <property type="entry name" value="SEZ6_CSMD_C4BPB_Regulators"/>
</dbReference>
<feature type="domain" description="Sushi" evidence="8">
    <location>
        <begin position="1345"/>
        <end position="1402"/>
    </location>
</feature>
<feature type="disulfide bond" evidence="7">
    <location>
        <begin position="460"/>
        <end position="487"/>
    </location>
</feature>
<reference evidence="9 10" key="1">
    <citation type="submission" date="2022-05" db="EMBL/GenBank/DDBJ databases">
        <authorList>
            <consortium name="Genoscope - CEA"/>
            <person name="William W."/>
        </authorList>
    </citation>
    <scope>NUCLEOTIDE SEQUENCE [LARGE SCALE GENOMIC DNA]</scope>
</reference>
<feature type="disulfide bond" evidence="7">
    <location>
        <begin position="690"/>
        <end position="717"/>
    </location>
</feature>
<feature type="disulfide bond" evidence="7">
    <location>
        <begin position="923"/>
        <end position="950"/>
    </location>
</feature>
<feature type="disulfide bond" evidence="7">
    <location>
        <begin position="1747"/>
        <end position="1774"/>
    </location>
</feature>
<feature type="domain" description="Sushi" evidence="8">
    <location>
        <begin position="2067"/>
        <end position="2124"/>
    </location>
</feature>
<feature type="domain" description="Sushi" evidence="8">
    <location>
        <begin position="1835"/>
        <end position="1892"/>
    </location>
</feature>
<feature type="disulfide bond" evidence="7">
    <location>
        <begin position="1863"/>
        <end position="1890"/>
    </location>
</feature>
<feature type="disulfide bond" evidence="7">
    <location>
        <begin position="864"/>
        <end position="891"/>
    </location>
</feature>
<feature type="domain" description="Sushi" evidence="8">
    <location>
        <begin position="836"/>
        <end position="893"/>
    </location>
</feature>
<dbReference type="PROSITE" id="PS50923">
    <property type="entry name" value="SUSHI"/>
    <property type="match status" value="28"/>
</dbReference>
<feature type="disulfide bond" evidence="7">
    <location>
        <begin position="61"/>
        <end position="88"/>
    </location>
</feature>
<feature type="disulfide bond" evidence="7">
    <location>
        <begin position="632"/>
        <end position="659"/>
    </location>
</feature>
<feature type="domain" description="Sushi" evidence="8">
    <location>
        <begin position="1951"/>
        <end position="2008"/>
    </location>
</feature>
<feature type="disulfide bond" evidence="7">
    <location>
        <begin position="518"/>
        <end position="545"/>
    </location>
</feature>
<feature type="domain" description="Sushi" evidence="8">
    <location>
        <begin position="953"/>
        <end position="1011"/>
    </location>
</feature>
<keyword evidence="5 7" id="KW-1015">Disulfide bond</keyword>
<dbReference type="Pfam" id="PF00084">
    <property type="entry name" value="Sushi"/>
    <property type="match status" value="30"/>
</dbReference>
<keyword evidence="6" id="KW-0325">Glycoprotein</keyword>
<feature type="domain" description="Sushi" evidence="8">
    <location>
        <begin position="374"/>
        <end position="431"/>
    </location>
</feature>
<feature type="domain" description="Sushi" evidence="8">
    <location>
        <begin position="1603"/>
        <end position="1660"/>
    </location>
</feature>
<dbReference type="FunFam" id="2.10.70.10:FF:000011">
    <property type="entry name" value="CUB and sushi domain-containing protein 3 isoform A"/>
    <property type="match status" value="1"/>
</dbReference>
<comment type="caution">
    <text evidence="9">The sequence shown here is derived from an EMBL/GenBank/DDBJ whole genome shotgun (WGS) entry which is preliminary data.</text>
</comment>
<dbReference type="InterPro" id="IPR000436">
    <property type="entry name" value="Sushi_SCR_CCP_dom"/>
</dbReference>
<keyword evidence="2" id="KW-0732">Signal</keyword>
<feature type="domain" description="Sushi" evidence="8">
    <location>
        <begin position="1893"/>
        <end position="1950"/>
    </location>
</feature>
<evidence type="ECO:0000256" key="5">
    <source>
        <dbReference type="ARBA" id="ARBA00023157"/>
    </source>
</evidence>
<evidence type="ECO:0000313" key="9">
    <source>
        <dbReference type="EMBL" id="CAH3037408.1"/>
    </source>
</evidence>
<feature type="domain" description="Sushi" evidence="8">
    <location>
        <begin position="778"/>
        <end position="835"/>
    </location>
</feature>
<feature type="domain" description="Sushi" evidence="8">
    <location>
        <begin position="894"/>
        <end position="952"/>
    </location>
</feature>
<feature type="disulfide bond" evidence="7">
    <location>
        <begin position="1805"/>
        <end position="1832"/>
    </location>
</feature>
<feature type="domain" description="Sushi" evidence="8">
    <location>
        <begin position="490"/>
        <end position="547"/>
    </location>
</feature>
<evidence type="ECO:0000259" key="8">
    <source>
        <dbReference type="PROSITE" id="PS50923"/>
    </source>
</evidence>
<feature type="domain" description="Sushi" evidence="8">
    <location>
        <begin position="662"/>
        <end position="719"/>
    </location>
</feature>
<feature type="domain" description="Sushi" evidence="8">
    <location>
        <begin position="2009"/>
        <end position="2066"/>
    </location>
</feature>
<feature type="domain" description="Sushi" evidence="8">
    <location>
        <begin position="258"/>
        <end position="315"/>
    </location>
</feature>
<feature type="domain" description="Sushi" evidence="8">
    <location>
        <begin position="1719"/>
        <end position="1776"/>
    </location>
</feature>
<feature type="disulfide bond" evidence="7">
    <location>
        <begin position="344"/>
        <end position="371"/>
    </location>
</feature>
<protein>
    <recommendedName>
        <fullName evidence="8">Sushi domain-containing protein</fullName>
    </recommendedName>
</protein>
<dbReference type="EMBL" id="CALNXJ010000004">
    <property type="protein sequence ID" value="CAH3037408.1"/>
    <property type="molecule type" value="Genomic_DNA"/>
</dbReference>
<feature type="domain" description="Sushi" evidence="8">
    <location>
        <begin position="1777"/>
        <end position="1834"/>
    </location>
</feature>
<dbReference type="GO" id="GO:0016020">
    <property type="term" value="C:membrane"/>
    <property type="evidence" value="ECO:0007669"/>
    <property type="project" value="UniProtKB-SubCell"/>
</dbReference>
<feature type="disulfide bond" evidence="7">
    <location>
        <begin position="1040"/>
        <end position="1067"/>
    </location>
</feature>
<evidence type="ECO:0000256" key="6">
    <source>
        <dbReference type="ARBA" id="ARBA00023180"/>
    </source>
</evidence>
<feature type="disulfide bond" evidence="7">
    <location>
        <begin position="982"/>
        <end position="1009"/>
    </location>
</feature>
<feature type="disulfide bond" evidence="7">
    <location>
        <begin position="1573"/>
        <end position="1600"/>
    </location>
</feature>
<dbReference type="Proteomes" id="UP001159428">
    <property type="component" value="Unassembled WGS sequence"/>
</dbReference>
<feature type="disulfide bond" evidence="7">
    <location>
        <begin position="228"/>
        <end position="255"/>
    </location>
</feature>